<dbReference type="PATRIC" id="fig|1280952.3.peg.2596"/>
<feature type="domain" description="Flagellar motor switch protein FliN-like C-terminal" evidence="1">
    <location>
        <begin position="197"/>
        <end position="268"/>
    </location>
</feature>
<dbReference type="SUPFAM" id="SSF101801">
    <property type="entry name" value="Surface presentation of antigens (SPOA)"/>
    <property type="match status" value="1"/>
</dbReference>
<comment type="caution">
    <text evidence="2">The sequence shown here is derived from an EMBL/GenBank/DDBJ whole genome shotgun (WGS) entry which is preliminary data.</text>
</comment>
<gene>
    <name evidence="2" type="ORF">HJA_12980</name>
</gene>
<dbReference type="InterPro" id="IPR001543">
    <property type="entry name" value="FliN-like_C"/>
</dbReference>
<protein>
    <submittedName>
        <fullName evidence="2">SPOA family protein</fullName>
    </submittedName>
</protein>
<dbReference type="EMBL" id="ARYJ01000008">
    <property type="protein sequence ID" value="KCZ87454.1"/>
    <property type="molecule type" value="Genomic_DNA"/>
</dbReference>
<sequence length="279" mass="29882">MLRLQSFWLKLQTCTREWAADTYGIQPDITLASRRTVSGVEARQTLDQEAGFFFSANLSPGLAGLALDSAGAVRNAAVRMDQDVDSLADASPLFLKLLAEQAGLDLAQSVSAGLFRIEQGVASTADSAGAAGSFSAANRYLLIEYKLQLNEDVTRVWFVFAFDYLQKFIASSLRDAADNKAQARHHSRKSLSDSVLASTTTLDAVLDRLSLTIGECAKLEVGTVLPLSGADAGKLSLSADTLNGCVDIGSGELGVWKRQRALKLTTPISENFAQEIVDS</sequence>
<keyword evidence="3" id="KW-1185">Reference proteome</keyword>
<dbReference type="STRING" id="1280952.HJA_12980"/>
<accession>A0A059FA20</accession>
<dbReference type="AlphaFoldDB" id="A0A059FA20"/>
<dbReference type="Proteomes" id="UP000024816">
    <property type="component" value="Unassembled WGS sequence"/>
</dbReference>
<organism evidence="2 3">
    <name type="scientific">Hyphomonas jannaschiana VP2</name>
    <dbReference type="NCBI Taxonomy" id="1280952"/>
    <lineage>
        <taxon>Bacteria</taxon>
        <taxon>Pseudomonadati</taxon>
        <taxon>Pseudomonadota</taxon>
        <taxon>Alphaproteobacteria</taxon>
        <taxon>Hyphomonadales</taxon>
        <taxon>Hyphomonadaceae</taxon>
        <taxon>Hyphomonas</taxon>
    </lineage>
</organism>
<evidence type="ECO:0000313" key="2">
    <source>
        <dbReference type="EMBL" id="KCZ87454.1"/>
    </source>
</evidence>
<proteinExistence type="predicted"/>
<dbReference type="eggNOG" id="COG1868">
    <property type="taxonomic scope" value="Bacteria"/>
</dbReference>
<evidence type="ECO:0000313" key="3">
    <source>
        <dbReference type="Proteomes" id="UP000024816"/>
    </source>
</evidence>
<reference evidence="2 3" key="1">
    <citation type="journal article" date="2014" name="Antonie Van Leeuwenhoek">
        <title>Hyphomonas beringensis sp. nov. and Hyphomonas chukchiensis sp. nov., isolated from surface seawater of the Bering Sea and Chukchi Sea.</title>
        <authorList>
            <person name="Li C."/>
            <person name="Lai Q."/>
            <person name="Li G."/>
            <person name="Dong C."/>
            <person name="Wang J."/>
            <person name="Liao Y."/>
            <person name="Shao Z."/>
        </authorList>
    </citation>
    <scope>NUCLEOTIDE SEQUENCE [LARGE SCALE GENOMIC DNA]</scope>
    <source>
        <strain evidence="2 3">VP2</strain>
    </source>
</reference>
<dbReference type="InterPro" id="IPR036429">
    <property type="entry name" value="SpoA-like_sf"/>
</dbReference>
<dbReference type="Pfam" id="PF01052">
    <property type="entry name" value="FliMN_C"/>
    <property type="match status" value="1"/>
</dbReference>
<evidence type="ECO:0000259" key="1">
    <source>
        <dbReference type="Pfam" id="PF01052"/>
    </source>
</evidence>
<name>A0A059FA20_9PROT</name>
<dbReference type="Gene3D" id="2.30.330.10">
    <property type="entry name" value="SpoA-like"/>
    <property type="match status" value="1"/>
</dbReference>